<dbReference type="Proteomes" id="UP000002484">
    <property type="component" value="Chromosome"/>
</dbReference>
<dbReference type="AlphaFoldDB" id="E3IYB8"/>
<evidence type="ECO:0000313" key="2">
    <source>
        <dbReference type="EMBL" id="ADP83863.1"/>
    </source>
</evidence>
<dbReference type="HOGENOM" id="CLU_665298_0_0_11"/>
<evidence type="ECO:0008006" key="4">
    <source>
        <dbReference type="Google" id="ProtNLM"/>
    </source>
</evidence>
<gene>
    <name evidence="2" type="ordered locus">FraEuI1c_5879</name>
</gene>
<keyword evidence="3" id="KW-1185">Reference proteome</keyword>
<feature type="region of interest" description="Disordered" evidence="1">
    <location>
        <begin position="1"/>
        <end position="23"/>
    </location>
</feature>
<sequence length="415" mass="44770">MAEVEGPEEIGDRPGSGNSSIDHRTSHRDLLQWCGPGRAARLDAIVVPASRPAYSLVASMELATAVGARLVAMCSGNAEVRKVAGVAREVPDLRATVLDLSTYRGGWLDDFRTSAVAAAVPRHLGDLSLKRNLGLLLGAAAGWRSLLFLDDDIRDVRPELVLRATAGLAHFDIVGMVARSFPDNSVVCHANRLAGGSQGVFVSGSAAVLDPTKTLGFFPRVYNEDWLFFHDPLARGRLGATGTVRQLEYEPFADPQRAAAEEFGDILAEGLWTLRHLDLTDADANVGYWREFLQSRRVFIAAAAETLETQKLPGPVTTRALAALAAAERSRANIQAAQLEDYLRRWRDDLADWRELRTRFAQCQTLADGLAQLDLSGRAISIGEQNDCSLAEPVPAAEPAAEPAPVAELDALVCG</sequence>
<dbReference type="InParanoid" id="E3IYB8"/>
<dbReference type="OrthoDB" id="3211607at2"/>
<protein>
    <recommendedName>
        <fullName evidence="4">Glycosyl transferase family 2</fullName>
    </recommendedName>
</protein>
<dbReference type="eggNOG" id="ENOG502ZYGE">
    <property type="taxonomic scope" value="Bacteria"/>
</dbReference>
<evidence type="ECO:0000313" key="3">
    <source>
        <dbReference type="Proteomes" id="UP000002484"/>
    </source>
</evidence>
<proteinExistence type="predicted"/>
<evidence type="ECO:0000256" key="1">
    <source>
        <dbReference type="SAM" id="MobiDB-lite"/>
    </source>
</evidence>
<reference evidence="2 3" key="1">
    <citation type="submission" date="2010-10" db="EMBL/GenBank/DDBJ databases">
        <title>Complete sequence of Frankia sp. EuI1c.</title>
        <authorList>
            <consortium name="US DOE Joint Genome Institute"/>
            <person name="Lucas S."/>
            <person name="Copeland A."/>
            <person name="Lapidus A."/>
            <person name="Cheng J.-F."/>
            <person name="Bruce D."/>
            <person name="Goodwin L."/>
            <person name="Pitluck S."/>
            <person name="Chertkov O."/>
            <person name="Detter J.C."/>
            <person name="Han C."/>
            <person name="Tapia R."/>
            <person name="Land M."/>
            <person name="Hauser L."/>
            <person name="Jeffries C."/>
            <person name="Kyrpides N."/>
            <person name="Ivanova N."/>
            <person name="Mikhailova N."/>
            <person name="Beauchemin N."/>
            <person name="Sen A."/>
            <person name="Sur S.A."/>
            <person name="Gtari M."/>
            <person name="Wall L."/>
            <person name="Tisa L."/>
            <person name="Woyke T."/>
        </authorList>
    </citation>
    <scope>NUCLEOTIDE SEQUENCE [LARGE SCALE GENOMIC DNA]</scope>
    <source>
        <strain evidence="3">DSM 45817 / CECT 9037 / EuI1c</strain>
    </source>
</reference>
<dbReference type="KEGG" id="fri:FraEuI1c_5879"/>
<dbReference type="RefSeq" id="WP_013426981.1">
    <property type="nucleotide sequence ID" value="NC_014666.1"/>
</dbReference>
<dbReference type="EMBL" id="CP002299">
    <property type="protein sequence ID" value="ADP83863.1"/>
    <property type="molecule type" value="Genomic_DNA"/>
</dbReference>
<accession>E3IYB8</accession>
<name>E3IYB8_PSEI1</name>
<organism evidence="2 3">
    <name type="scientific">Pseudofrankia inefficax (strain DSM 45817 / CECT 9037 / DDB 130130 / EuI1c)</name>
    <name type="common">Frankia inefficax</name>
    <dbReference type="NCBI Taxonomy" id="298654"/>
    <lineage>
        <taxon>Bacteria</taxon>
        <taxon>Bacillati</taxon>
        <taxon>Actinomycetota</taxon>
        <taxon>Actinomycetes</taxon>
        <taxon>Frankiales</taxon>
        <taxon>Frankiaceae</taxon>
        <taxon>Pseudofrankia</taxon>
    </lineage>
</organism>